<evidence type="ECO:0000256" key="1">
    <source>
        <dbReference type="ARBA" id="ARBA00022771"/>
    </source>
</evidence>
<keyword evidence="2" id="KW-0862">Zinc</keyword>
<reference evidence="8" key="1">
    <citation type="journal article" date="2015" name="Nat. Genet.">
        <title>The genome and transcriptome of the zoonotic hookworm Ancylostoma ceylanicum identify infection-specific gene families.</title>
        <authorList>
            <person name="Schwarz E.M."/>
            <person name="Hu Y."/>
            <person name="Antoshechkin I."/>
            <person name="Miller M.M."/>
            <person name="Sternberg P.W."/>
            <person name="Aroian R.V."/>
        </authorList>
    </citation>
    <scope>NUCLEOTIDE SEQUENCE</scope>
    <source>
        <strain evidence="8">HY135</strain>
    </source>
</reference>
<dbReference type="EMBL" id="JARK01001390">
    <property type="protein sequence ID" value="EYC10753.1"/>
    <property type="molecule type" value="Genomic_DNA"/>
</dbReference>
<evidence type="ECO:0000256" key="3">
    <source>
        <dbReference type="PROSITE-ProRule" id="PRU00175"/>
    </source>
</evidence>
<sequence>MDSHTLRDCLSVTGVDSPGKSIAAGPNGQLIFKKSANQLYYCDVNEMSSYTLRLSRMDPLYQDCQIAAKNAYLSLILTNGLLTAERKRCYKRDVPRTRRRLCAQGLYNTSTILESLSKSRIDRGWSVLTDRAACLNASRATAADRALSKRHDCMYGCMCVYDLAFCQRGTLLICLQRVVSGEFFICECSIDCSSRVVNITGAVHRTNIVSAKGKSVVLIRDEAGIVLLSHPIKWQSSGNVIELFHASNFLATSVGDKYTISLQSRENFDATFASPFISRNHLYLFYGHDYSRFLLVPLTGTSCGKCEIRRTQGLHPPEAYMSKTVQCFDDFALIYANQNVRNLRPNFYLLNLTNLTWYPLNLMLSHHFPNGNISLQKCGEHVVYLHGDCNLSNCIERTHLYQIDVAPLTTLLIQKRRSKSLNSLNRSDFTVSDQNKRSSIYSTRSTTSSDAPCAPVSAFQATPKSSVHTPPRFQKKSAKDETKRRYSNITKGSVSSTNSNEVFAEAEPLKRSQSSSSLHWSADMAEQSSNSLQSQLKLARDMGYTEDVIFAALQAQKKDEEGLYLPFESTNAMLDVLNHISVRANWSTVNGVAVDCNDDATQRLDSSSPRVVPRSSSFHVKSPSTSRNEELTRLITTFEKERQRDKDAAENHMTSLKARIHDLEQCAEQLKQNERVMQDRLHDLQGRNEFLEAELQKCEREKEQLSQTVVELQAVTDRLTLENLRNEHQAKDQKELAEHRKKQHDQQVAAMEESIRTLTERCSSLSTELNEKDNQLREKVKRLQEIENRNSQVQPEALLEKILNEYQLKRIEEEKRKEANETFNKKIAKYHEQLLASFPRLEEQRRRLEAEKERAVDESEQLRREIARLREKTCAECCICLATKPCVLFLPCRHMIICDSCHAESNIAECPACRTRVGDSMKVFS</sequence>
<dbReference type="OrthoDB" id="774873at2759"/>
<dbReference type="Pfam" id="PF13920">
    <property type="entry name" value="zf-C3HC4_3"/>
    <property type="match status" value="1"/>
</dbReference>
<dbReference type="STRING" id="53326.A0A016U819"/>
<evidence type="ECO:0000256" key="5">
    <source>
        <dbReference type="SAM" id="MobiDB-lite"/>
    </source>
</evidence>
<evidence type="ECO:0000313" key="7">
    <source>
        <dbReference type="EMBL" id="EYC10753.1"/>
    </source>
</evidence>
<dbReference type="PROSITE" id="PS50089">
    <property type="entry name" value="ZF_RING_2"/>
    <property type="match status" value="1"/>
</dbReference>
<keyword evidence="1 3" id="KW-0863">Zinc-finger</keyword>
<dbReference type="Proteomes" id="UP000024635">
    <property type="component" value="Unassembled WGS sequence"/>
</dbReference>
<feature type="region of interest" description="Disordered" evidence="5">
    <location>
        <begin position="726"/>
        <end position="747"/>
    </location>
</feature>
<dbReference type="GO" id="GO:0008270">
    <property type="term" value="F:zinc ion binding"/>
    <property type="evidence" value="ECO:0007669"/>
    <property type="project" value="UniProtKB-KW"/>
</dbReference>
<keyword evidence="8" id="KW-1185">Reference proteome</keyword>
<feature type="region of interest" description="Disordered" evidence="5">
    <location>
        <begin position="601"/>
        <end position="626"/>
    </location>
</feature>
<dbReference type="Gene3D" id="3.30.40.10">
    <property type="entry name" value="Zinc/RING finger domain, C3HC4 (zinc finger)"/>
    <property type="match status" value="1"/>
</dbReference>
<gene>
    <name evidence="7" type="primary">Acey_s0054.g2533</name>
    <name evidence="7" type="synonym">Acey-K11D12.9</name>
    <name evidence="7" type="ORF">Y032_0054g2533</name>
</gene>
<dbReference type="SUPFAM" id="SSF57850">
    <property type="entry name" value="RING/U-box"/>
    <property type="match status" value="1"/>
</dbReference>
<feature type="region of interest" description="Disordered" evidence="5">
    <location>
        <begin position="435"/>
        <end position="522"/>
    </location>
</feature>
<organism evidence="7 8">
    <name type="scientific">Ancylostoma ceylanicum</name>
    <dbReference type="NCBI Taxonomy" id="53326"/>
    <lineage>
        <taxon>Eukaryota</taxon>
        <taxon>Metazoa</taxon>
        <taxon>Ecdysozoa</taxon>
        <taxon>Nematoda</taxon>
        <taxon>Chromadorea</taxon>
        <taxon>Rhabditida</taxon>
        <taxon>Rhabditina</taxon>
        <taxon>Rhabditomorpha</taxon>
        <taxon>Strongyloidea</taxon>
        <taxon>Ancylostomatidae</taxon>
        <taxon>Ancylostomatinae</taxon>
        <taxon>Ancylostoma</taxon>
    </lineage>
</organism>
<dbReference type="InterPro" id="IPR013083">
    <property type="entry name" value="Znf_RING/FYVE/PHD"/>
</dbReference>
<accession>A0A016U819</accession>
<keyword evidence="4" id="KW-0175">Coiled coil</keyword>
<feature type="compositionally biased region" description="Low complexity" evidence="5">
    <location>
        <begin position="606"/>
        <end position="617"/>
    </location>
</feature>
<feature type="domain" description="RING-type" evidence="6">
    <location>
        <begin position="877"/>
        <end position="914"/>
    </location>
</feature>
<proteinExistence type="predicted"/>
<protein>
    <recommendedName>
        <fullName evidence="6">RING-type domain-containing protein</fullName>
    </recommendedName>
</protein>
<evidence type="ECO:0000259" key="6">
    <source>
        <dbReference type="PROSITE" id="PS50089"/>
    </source>
</evidence>
<feature type="coiled-coil region" evidence="4">
    <location>
        <begin position="831"/>
        <end position="872"/>
    </location>
</feature>
<keyword evidence="1 3" id="KW-0479">Metal-binding</keyword>
<evidence type="ECO:0000313" key="8">
    <source>
        <dbReference type="Proteomes" id="UP000024635"/>
    </source>
</evidence>
<feature type="compositionally biased region" description="Basic and acidic residues" evidence="5">
    <location>
        <begin position="726"/>
        <end position="738"/>
    </location>
</feature>
<evidence type="ECO:0000256" key="4">
    <source>
        <dbReference type="SAM" id="Coils"/>
    </source>
</evidence>
<name>A0A016U819_9BILA</name>
<feature type="compositionally biased region" description="Low complexity" evidence="5">
    <location>
        <begin position="437"/>
        <end position="449"/>
    </location>
</feature>
<feature type="compositionally biased region" description="Polar residues" evidence="5">
    <location>
        <begin position="487"/>
        <end position="501"/>
    </location>
</feature>
<evidence type="ECO:0000256" key="2">
    <source>
        <dbReference type="ARBA" id="ARBA00022833"/>
    </source>
</evidence>
<dbReference type="InterPro" id="IPR001841">
    <property type="entry name" value="Znf_RING"/>
</dbReference>
<comment type="caution">
    <text evidence="7">The sequence shown here is derived from an EMBL/GenBank/DDBJ whole genome shotgun (WGS) entry which is preliminary data.</text>
</comment>
<feature type="compositionally biased region" description="Polar residues" evidence="5">
    <location>
        <begin position="459"/>
        <end position="468"/>
    </location>
</feature>
<dbReference type="AlphaFoldDB" id="A0A016U819"/>